<dbReference type="EMBL" id="AJWJ01000803">
    <property type="protein sequence ID" value="KAF2068899.1"/>
    <property type="molecule type" value="Genomic_DNA"/>
</dbReference>
<feature type="compositionally biased region" description="Acidic residues" evidence="6">
    <location>
        <begin position="304"/>
        <end position="324"/>
    </location>
</feature>
<feature type="compositionally biased region" description="Basic residues" evidence="6">
    <location>
        <begin position="75"/>
        <end position="87"/>
    </location>
</feature>
<evidence type="ECO:0000256" key="1">
    <source>
        <dbReference type="ARBA" id="ARBA00012797"/>
    </source>
</evidence>
<dbReference type="EC" id="2.1.1.221" evidence="1"/>
<dbReference type="PROSITE" id="PS51675">
    <property type="entry name" value="SAM_MT_TRM10"/>
    <property type="match status" value="1"/>
</dbReference>
<dbReference type="OrthoDB" id="278300at2759"/>
<feature type="compositionally biased region" description="Basic and acidic residues" evidence="6">
    <location>
        <begin position="325"/>
        <end position="337"/>
    </location>
</feature>
<feature type="compositionally biased region" description="Low complexity" evidence="6">
    <location>
        <begin position="20"/>
        <end position="29"/>
    </location>
</feature>
<dbReference type="PANTHER" id="PTHR13563:SF13">
    <property type="entry name" value="TRNA METHYLTRANSFERASE 10 HOMOLOG A"/>
    <property type="match status" value="1"/>
</dbReference>
<comment type="caution">
    <text evidence="8">The sequence shown here is derived from an EMBL/GenBank/DDBJ whole genome shotgun (WGS) entry which is preliminary data.</text>
</comment>
<keyword evidence="2" id="KW-0489">Methyltransferase</keyword>
<evidence type="ECO:0000313" key="9">
    <source>
        <dbReference type="Proteomes" id="UP000695562"/>
    </source>
</evidence>
<keyword evidence="9" id="KW-1185">Reference proteome</keyword>
<comment type="catalytic activity">
    <reaction evidence="5">
        <text>guanosine(9) in tRNA + S-adenosyl-L-methionine = N(1)-methylguanosine(9) in tRNA + S-adenosyl-L-homocysteine + H(+)</text>
        <dbReference type="Rhea" id="RHEA:43156"/>
        <dbReference type="Rhea" id="RHEA-COMP:10367"/>
        <dbReference type="Rhea" id="RHEA-COMP:10368"/>
        <dbReference type="ChEBI" id="CHEBI:15378"/>
        <dbReference type="ChEBI" id="CHEBI:57856"/>
        <dbReference type="ChEBI" id="CHEBI:59789"/>
        <dbReference type="ChEBI" id="CHEBI:73542"/>
        <dbReference type="ChEBI" id="CHEBI:74269"/>
        <dbReference type="EC" id="2.1.1.221"/>
    </reaction>
</comment>
<dbReference type="GO" id="GO:0052905">
    <property type="term" value="F:tRNA (guanosine(9)-N1)-methyltransferase activity"/>
    <property type="evidence" value="ECO:0007669"/>
    <property type="project" value="UniProtKB-EC"/>
</dbReference>
<protein>
    <recommendedName>
        <fullName evidence="1">tRNA (guanine(9)-N(1))-methyltransferase</fullName>
        <ecNumber evidence="1">2.1.1.221</ecNumber>
    </recommendedName>
</protein>
<proteinExistence type="predicted"/>
<feature type="region of interest" description="Disordered" evidence="6">
    <location>
        <begin position="294"/>
        <end position="337"/>
    </location>
</feature>
<keyword evidence="3" id="KW-0808">Transferase</keyword>
<feature type="region of interest" description="Disordered" evidence="6">
    <location>
        <begin position="1"/>
        <end position="109"/>
    </location>
</feature>
<evidence type="ECO:0000256" key="6">
    <source>
        <dbReference type="SAM" id="MobiDB-lite"/>
    </source>
</evidence>
<dbReference type="AlphaFoldDB" id="A0A8J4PLQ4"/>
<dbReference type="GO" id="GO:0002939">
    <property type="term" value="P:tRNA N1-guanine methylation"/>
    <property type="evidence" value="ECO:0007669"/>
    <property type="project" value="TreeGrafter"/>
</dbReference>
<evidence type="ECO:0000256" key="2">
    <source>
        <dbReference type="ARBA" id="ARBA00022603"/>
    </source>
</evidence>
<sequence>MSEATNEINIANVEQEKNVDQQQQVNQDVVENKESTDITTTTTTEDSNEPVLSKSQKKKLLKNERWEKMKDQKKAYLKQKKKEKEKKRKELMTDEERMQMSEIKKKKKRDPTQIEYSGSIVFDFEMTDQMGEKEEKSLVTQMCFLYGVNRKAERPFHLSVTGFNGRIKPLFEKMSGFSMWHMDCFQETYMEKYEKSELVYLTSDSPNIIKTLDPTKKYIIGGLVDHNRLKGITYKKATEQGIDHAQLPISEYIQLASRKILAVNHVFEILSKFTECNDWKEAFEKVIPLRKFTEKKKKKKDTEGGDDDDDDDDEEEEEEEEEELKNDNKEENQKESS</sequence>
<evidence type="ECO:0000256" key="4">
    <source>
        <dbReference type="ARBA" id="ARBA00022691"/>
    </source>
</evidence>
<keyword evidence="4" id="KW-0949">S-adenosyl-L-methionine</keyword>
<evidence type="ECO:0000256" key="5">
    <source>
        <dbReference type="ARBA" id="ARBA00048434"/>
    </source>
</evidence>
<dbReference type="Proteomes" id="UP000695562">
    <property type="component" value="Unassembled WGS sequence"/>
</dbReference>
<organism evidence="8 9">
    <name type="scientific">Polysphondylium violaceum</name>
    <dbReference type="NCBI Taxonomy" id="133409"/>
    <lineage>
        <taxon>Eukaryota</taxon>
        <taxon>Amoebozoa</taxon>
        <taxon>Evosea</taxon>
        <taxon>Eumycetozoa</taxon>
        <taxon>Dictyostelia</taxon>
        <taxon>Dictyosteliales</taxon>
        <taxon>Dictyosteliaceae</taxon>
        <taxon>Polysphondylium</taxon>
    </lineage>
</organism>
<dbReference type="InterPro" id="IPR007356">
    <property type="entry name" value="tRNA_m1G_MeTrfase_euk"/>
</dbReference>
<dbReference type="FunFam" id="3.40.1280.30:FF:000001">
    <property type="entry name" value="tRNA methyltransferase 10 homolog A"/>
    <property type="match status" value="1"/>
</dbReference>
<evidence type="ECO:0000259" key="7">
    <source>
        <dbReference type="PROSITE" id="PS51675"/>
    </source>
</evidence>
<name>A0A8J4PLQ4_9MYCE</name>
<gene>
    <name evidence="8" type="ORF">CYY_009777</name>
</gene>
<dbReference type="PANTHER" id="PTHR13563">
    <property type="entry name" value="TRNA (GUANINE-9-) METHYLTRANSFERASE"/>
    <property type="match status" value="1"/>
</dbReference>
<feature type="compositionally biased region" description="Basic and acidic residues" evidence="6">
    <location>
        <begin position="61"/>
        <end position="74"/>
    </location>
</feature>
<dbReference type="GO" id="GO:0005634">
    <property type="term" value="C:nucleus"/>
    <property type="evidence" value="ECO:0007669"/>
    <property type="project" value="TreeGrafter"/>
</dbReference>
<accession>A0A8J4PLQ4</accession>
<evidence type="ECO:0000256" key="3">
    <source>
        <dbReference type="ARBA" id="ARBA00022679"/>
    </source>
</evidence>
<dbReference type="InterPro" id="IPR038459">
    <property type="entry name" value="MT_TRM10-typ_sf"/>
</dbReference>
<reference evidence="8" key="1">
    <citation type="submission" date="2020-01" db="EMBL/GenBank/DDBJ databases">
        <title>Development of genomics and gene disruption for Polysphondylium violaceum indicates a role for the polyketide synthase stlB in stalk morphogenesis.</title>
        <authorList>
            <person name="Narita B."/>
            <person name="Kawabe Y."/>
            <person name="Kin K."/>
            <person name="Saito T."/>
            <person name="Gibbs R."/>
            <person name="Kuspa A."/>
            <person name="Muzny D."/>
            <person name="Queller D."/>
            <person name="Richards S."/>
            <person name="Strassman J."/>
            <person name="Sucgang R."/>
            <person name="Worley K."/>
            <person name="Schaap P."/>
        </authorList>
    </citation>
    <scope>NUCLEOTIDE SEQUENCE</scope>
    <source>
        <strain evidence="8">QSvi11</strain>
    </source>
</reference>
<dbReference type="InterPro" id="IPR028564">
    <property type="entry name" value="MT_TRM10-typ"/>
</dbReference>
<dbReference type="Gene3D" id="3.40.1280.30">
    <property type="match status" value="1"/>
</dbReference>
<evidence type="ECO:0000313" key="8">
    <source>
        <dbReference type="EMBL" id="KAF2068899.1"/>
    </source>
</evidence>
<dbReference type="GO" id="GO:0000049">
    <property type="term" value="F:tRNA binding"/>
    <property type="evidence" value="ECO:0007669"/>
    <property type="project" value="TreeGrafter"/>
</dbReference>
<feature type="compositionally biased region" description="Basic and acidic residues" evidence="6">
    <location>
        <begin position="88"/>
        <end position="103"/>
    </location>
</feature>
<feature type="domain" description="SAM-dependent MTase TRM10-type" evidence="7">
    <location>
        <begin position="106"/>
        <end position="294"/>
    </location>
</feature>